<reference evidence="1 2" key="1">
    <citation type="journal article" date="2021" name="Elife">
        <title>Chloroplast acquisition without the gene transfer in kleptoplastic sea slugs, Plakobranchus ocellatus.</title>
        <authorList>
            <person name="Maeda T."/>
            <person name="Takahashi S."/>
            <person name="Yoshida T."/>
            <person name="Shimamura S."/>
            <person name="Takaki Y."/>
            <person name="Nagai Y."/>
            <person name="Toyoda A."/>
            <person name="Suzuki Y."/>
            <person name="Arimoto A."/>
            <person name="Ishii H."/>
            <person name="Satoh N."/>
            <person name="Nishiyama T."/>
            <person name="Hasebe M."/>
            <person name="Maruyama T."/>
            <person name="Minagawa J."/>
            <person name="Obokata J."/>
            <person name="Shigenobu S."/>
        </authorList>
    </citation>
    <scope>NUCLEOTIDE SEQUENCE [LARGE SCALE GENOMIC DNA]</scope>
</reference>
<evidence type="ECO:0000313" key="1">
    <source>
        <dbReference type="EMBL" id="GFR81138.1"/>
    </source>
</evidence>
<accession>A0AAV4G846</accession>
<sequence>MHDWKALIPDILEASQAEMSDELSMGGPLCQSIGDVSLSGRCMWIRHRDYYPQVNNVPRRDDPTTFLLDAKKQQSEFPVVMVAGMDIVTHAWSQLSWSRTRVWLNGRHSLIYRYQRSGTDDSSRFPP</sequence>
<evidence type="ECO:0000313" key="2">
    <source>
        <dbReference type="Proteomes" id="UP000762676"/>
    </source>
</evidence>
<comment type="caution">
    <text evidence="1">The sequence shown here is derived from an EMBL/GenBank/DDBJ whole genome shotgun (WGS) entry which is preliminary data.</text>
</comment>
<dbReference type="EMBL" id="BMAT01004806">
    <property type="protein sequence ID" value="GFR81138.1"/>
    <property type="molecule type" value="Genomic_DNA"/>
</dbReference>
<dbReference type="Proteomes" id="UP000762676">
    <property type="component" value="Unassembled WGS sequence"/>
</dbReference>
<organism evidence="1 2">
    <name type="scientific">Elysia marginata</name>
    <dbReference type="NCBI Taxonomy" id="1093978"/>
    <lineage>
        <taxon>Eukaryota</taxon>
        <taxon>Metazoa</taxon>
        <taxon>Spiralia</taxon>
        <taxon>Lophotrochozoa</taxon>
        <taxon>Mollusca</taxon>
        <taxon>Gastropoda</taxon>
        <taxon>Heterobranchia</taxon>
        <taxon>Euthyneura</taxon>
        <taxon>Panpulmonata</taxon>
        <taxon>Sacoglossa</taxon>
        <taxon>Placobranchoidea</taxon>
        <taxon>Plakobranchidae</taxon>
        <taxon>Elysia</taxon>
    </lineage>
</organism>
<gene>
    <name evidence="1" type="ORF">ElyMa_002333000</name>
</gene>
<name>A0AAV4G846_9GAST</name>
<dbReference type="AlphaFoldDB" id="A0AAV4G846"/>
<proteinExistence type="predicted"/>
<protein>
    <submittedName>
        <fullName evidence="1">Uncharacterized protein</fullName>
    </submittedName>
</protein>
<keyword evidence="2" id="KW-1185">Reference proteome</keyword>